<feature type="non-terminal residue" evidence="3">
    <location>
        <position position="1"/>
    </location>
</feature>
<protein>
    <submittedName>
        <fullName evidence="3">Glycosyl transferase, group 1 family protein</fullName>
    </submittedName>
</protein>
<sequence>RGDLIKRIISCGYEVIVTGPNRVDVEKIEALGARFVEIPMNKNGVNPKEDLKYQKALYELFKKEKPDVVLGYTSKPVIYGSIAAKKAGVPHKVAMITGLGYAFTAQTKKAKAIRAVMSVLYKKALNCADTVIFQNPDDREQFVSSGLVKSEKCRVVNGSGVNTNRFSVADYPDKITFFMLSRVMHSKGIREYLRACELVKEKHPEVRFMLLGACENIQDSLSKEDLAPYIEKGIIEHFGETDRVEDYYKQCSVYVLPSYREGTPRTVLEAMSMGRAIITTDA</sequence>
<evidence type="ECO:0000256" key="1">
    <source>
        <dbReference type="ARBA" id="ARBA00022679"/>
    </source>
</evidence>
<dbReference type="Gene3D" id="3.40.50.2000">
    <property type="entry name" value="Glycogen Phosphorylase B"/>
    <property type="match status" value="2"/>
</dbReference>
<evidence type="ECO:0000313" key="3">
    <source>
        <dbReference type="EMBL" id="EKC65638.1"/>
    </source>
</evidence>
<reference evidence="3" key="1">
    <citation type="journal article" date="2013" name="Environ. Microbiol.">
        <title>Microbiota from the distal guts of lean and obese adolescents exhibit partial functional redundancy besides clear differences in community structure.</title>
        <authorList>
            <person name="Ferrer M."/>
            <person name="Ruiz A."/>
            <person name="Lanza F."/>
            <person name="Haange S.B."/>
            <person name="Oberbach A."/>
            <person name="Till H."/>
            <person name="Bargiela R."/>
            <person name="Campoy C."/>
            <person name="Segura M.T."/>
            <person name="Richter M."/>
            <person name="von Bergen M."/>
            <person name="Seifert J."/>
            <person name="Suarez A."/>
        </authorList>
    </citation>
    <scope>NUCLEOTIDE SEQUENCE</scope>
</reference>
<dbReference type="SUPFAM" id="SSF53756">
    <property type="entry name" value="UDP-Glycosyltransferase/glycogen phosphorylase"/>
    <property type="match status" value="1"/>
</dbReference>
<comment type="caution">
    <text evidence="3">The sequence shown here is derived from an EMBL/GenBank/DDBJ whole genome shotgun (WGS) entry which is preliminary data.</text>
</comment>
<proteinExistence type="predicted"/>
<keyword evidence="1 3" id="KW-0808">Transferase</keyword>
<dbReference type="Pfam" id="PF13692">
    <property type="entry name" value="Glyco_trans_1_4"/>
    <property type="match status" value="1"/>
</dbReference>
<dbReference type="CDD" id="cd03808">
    <property type="entry name" value="GT4_CapM-like"/>
    <property type="match status" value="1"/>
</dbReference>
<feature type="non-terminal residue" evidence="3">
    <location>
        <position position="282"/>
    </location>
</feature>
<dbReference type="GO" id="GO:0016757">
    <property type="term" value="F:glycosyltransferase activity"/>
    <property type="evidence" value="ECO:0007669"/>
    <property type="project" value="TreeGrafter"/>
</dbReference>
<organism evidence="3">
    <name type="scientific">human gut metagenome</name>
    <dbReference type="NCBI Taxonomy" id="408170"/>
    <lineage>
        <taxon>unclassified sequences</taxon>
        <taxon>metagenomes</taxon>
        <taxon>organismal metagenomes</taxon>
    </lineage>
</organism>
<gene>
    <name evidence="3" type="ORF">LEA_10215</name>
</gene>
<dbReference type="AlphaFoldDB" id="K1T7T4"/>
<dbReference type="PANTHER" id="PTHR46401">
    <property type="entry name" value="GLYCOSYLTRANSFERASE WBBK-RELATED"/>
    <property type="match status" value="1"/>
</dbReference>
<accession>K1T7T4</accession>
<dbReference type="InterPro" id="IPR028098">
    <property type="entry name" value="Glyco_trans_4-like_N"/>
</dbReference>
<dbReference type="Pfam" id="PF13477">
    <property type="entry name" value="Glyco_trans_4_2"/>
    <property type="match status" value="1"/>
</dbReference>
<name>K1T7T4_9ZZZZ</name>
<dbReference type="PANTHER" id="PTHR46401:SF2">
    <property type="entry name" value="GLYCOSYLTRANSFERASE WBBK-RELATED"/>
    <property type="match status" value="1"/>
</dbReference>
<feature type="domain" description="Glycosyltransferase subfamily 4-like N-terminal" evidence="2">
    <location>
        <begin position="7"/>
        <end position="135"/>
    </location>
</feature>
<dbReference type="EMBL" id="AJWY01006873">
    <property type="protein sequence ID" value="EKC65638.1"/>
    <property type="molecule type" value="Genomic_DNA"/>
</dbReference>
<evidence type="ECO:0000259" key="2">
    <source>
        <dbReference type="Pfam" id="PF13477"/>
    </source>
</evidence>